<evidence type="ECO:0000256" key="2">
    <source>
        <dbReference type="ARBA" id="ARBA00004629"/>
    </source>
</evidence>
<evidence type="ECO:0000256" key="14">
    <source>
        <dbReference type="ARBA" id="ARBA00037960"/>
    </source>
</evidence>
<evidence type="ECO:0000256" key="1">
    <source>
        <dbReference type="ARBA" id="ARBA00004123"/>
    </source>
</evidence>
<dbReference type="InterPro" id="IPR036322">
    <property type="entry name" value="WD40_repeat_dom_sf"/>
</dbReference>
<keyword evidence="5" id="KW-0132">Cell division</keyword>
<evidence type="ECO:0000256" key="6">
    <source>
        <dbReference type="ARBA" id="ARBA00022737"/>
    </source>
</evidence>
<protein>
    <recommendedName>
        <fullName evidence="15">Mitotic checkpoint protein BUB3</fullName>
    </recommendedName>
</protein>
<evidence type="ECO:0000256" key="12">
    <source>
        <dbReference type="ARBA" id="ARBA00023306"/>
    </source>
</evidence>
<evidence type="ECO:0000256" key="3">
    <source>
        <dbReference type="ARBA" id="ARBA00022454"/>
    </source>
</evidence>
<comment type="similarity">
    <text evidence="14">Belongs to the WD repeat BUB3 family.</text>
</comment>
<evidence type="ECO:0000313" key="17">
    <source>
        <dbReference type="EMBL" id="KAK3759754.1"/>
    </source>
</evidence>
<keyword evidence="8" id="KW-0159">Chromosome partition</keyword>
<keyword evidence="12" id="KW-0131">Cell cycle</keyword>
<dbReference type="AlphaFoldDB" id="A0AAE0YYS6"/>
<keyword evidence="10" id="KW-0539">Nucleus</keyword>
<evidence type="ECO:0000256" key="13">
    <source>
        <dbReference type="ARBA" id="ARBA00023328"/>
    </source>
</evidence>
<sequence>MIKTVRLRIPVIGAGLQTEFVGVFLKETMADSPIEFKLSNMPSDGISAVKFGPNSSQFLLVSSWDETVRLYDVISDSQRFKYSHSAPVLDCCFYDAVHSFSGGLDKTLKMYDFNTSTDQVVGTHTAPIRCVEYAPDVNMVVTGSWDCTIKLWDPRNSSLVGTFPQPAKVYTMSVCGESLIVGTAGRRVLVWDLRNMGYVQQRRESNLKYQTRCIRSFPNKQGYVLSSIEGRVAVEYLDPNPEIQKKKYAFKCHRIKENGQELIYPVNAIAFHYGYNTFATGGSDGYVNIWDGFNKKRLCQFHRYPTSIASLAFSHDGSVLAIASSFMYENQVDKSPAPDTVFIRNVTDQETKPKSL</sequence>
<dbReference type="PROSITE" id="PS50082">
    <property type="entry name" value="WD_REPEATS_2"/>
    <property type="match status" value="2"/>
</dbReference>
<dbReference type="PROSITE" id="PS50294">
    <property type="entry name" value="WD_REPEATS_REGION"/>
    <property type="match status" value="1"/>
</dbReference>
<evidence type="ECO:0000256" key="16">
    <source>
        <dbReference type="PROSITE-ProRule" id="PRU00221"/>
    </source>
</evidence>
<evidence type="ECO:0000256" key="7">
    <source>
        <dbReference type="ARBA" id="ARBA00022776"/>
    </source>
</evidence>
<dbReference type="InterPro" id="IPR001680">
    <property type="entry name" value="WD40_rpt"/>
</dbReference>
<gene>
    <name evidence="17" type="ORF">RRG08_041713</name>
</gene>
<evidence type="ECO:0000313" key="18">
    <source>
        <dbReference type="Proteomes" id="UP001283361"/>
    </source>
</evidence>
<dbReference type="GO" id="GO:0051301">
    <property type="term" value="P:cell division"/>
    <property type="evidence" value="ECO:0007669"/>
    <property type="project" value="UniProtKB-KW"/>
</dbReference>
<dbReference type="SUPFAM" id="SSF50978">
    <property type="entry name" value="WD40 repeat-like"/>
    <property type="match status" value="1"/>
</dbReference>
<evidence type="ECO:0000256" key="11">
    <source>
        <dbReference type="ARBA" id="ARBA00023254"/>
    </source>
</evidence>
<comment type="subcellular location">
    <subcellularLocation>
        <location evidence="2">Chromosome</location>
        <location evidence="2">Centromere</location>
        <location evidence="2">Kinetochore</location>
    </subcellularLocation>
    <subcellularLocation>
        <location evidence="1">Nucleus</location>
    </subcellularLocation>
</comment>
<dbReference type="Pfam" id="PF00400">
    <property type="entry name" value="WD40"/>
    <property type="match status" value="3"/>
</dbReference>
<dbReference type="SMART" id="SM00320">
    <property type="entry name" value="WD40"/>
    <property type="match status" value="6"/>
</dbReference>
<dbReference type="EMBL" id="JAWDGP010005075">
    <property type="protein sequence ID" value="KAK3759754.1"/>
    <property type="molecule type" value="Genomic_DNA"/>
</dbReference>
<dbReference type="PANTHER" id="PTHR10971">
    <property type="entry name" value="MRNA EXPORT FACTOR AND BUB3"/>
    <property type="match status" value="1"/>
</dbReference>
<keyword evidence="13" id="KW-0137">Centromere</keyword>
<feature type="repeat" description="WD" evidence="16">
    <location>
        <begin position="121"/>
        <end position="162"/>
    </location>
</feature>
<keyword evidence="6" id="KW-0677">Repeat</keyword>
<dbReference type="GO" id="GO:0007059">
    <property type="term" value="P:chromosome segregation"/>
    <property type="evidence" value="ECO:0007669"/>
    <property type="project" value="UniProtKB-KW"/>
</dbReference>
<keyword evidence="3" id="KW-0158">Chromosome</keyword>
<accession>A0AAE0YYS6</accession>
<keyword evidence="11" id="KW-0469">Meiosis</keyword>
<keyword evidence="4 16" id="KW-0853">WD repeat</keyword>
<keyword evidence="18" id="KW-1185">Reference proteome</keyword>
<evidence type="ECO:0000256" key="15">
    <source>
        <dbReference type="ARBA" id="ARBA00040107"/>
    </source>
</evidence>
<evidence type="ECO:0000256" key="4">
    <source>
        <dbReference type="ARBA" id="ARBA00022574"/>
    </source>
</evidence>
<reference evidence="17" key="1">
    <citation type="journal article" date="2023" name="G3 (Bethesda)">
        <title>A reference genome for the long-term kleptoplast-retaining sea slug Elysia crispata morphotype clarki.</title>
        <authorList>
            <person name="Eastman K.E."/>
            <person name="Pendleton A.L."/>
            <person name="Shaikh M.A."/>
            <person name="Suttiyut T."/>
            <person name="Ogas R."/>
            <person name="Tomko P."/>
            <person name="Gavelis G."/>
            <person name="Widhalm J.R."/>
            <person name="Wisecaver J.H."/>
        </authorList>
    </citation>
    <scope>NUCLEOTIDE SEQUENCE</scope>
    <source>
        <strain evidence="17">ECLA1</strain>
    </source>
</reference>
<dbReference type="InterPro" id="IPR015943">
    <property type="entry name" value="WD40/YVTN_repeat-like_dom_sf"/>
</dbReference>
<organism evidence="17 18">
    <name type="scientific">Elysia crispata</name>
    <name type="common">lettuce slug</name>
    <dbReference type="NCBI Taxonomy" id="231223"/>
    <lineage>
        <taxon>Eukaryota</taxon>
        <taxon>Metazoa</taxon>
        <taxon>Spiralia</taxon>
        <taxon>Lophotrochozoa</taxon>
        <taxon>Mollusca</taxon>
        <taxon>Gastropoda</taxon>
        <taxon>Heterobranchia</taxon>
        <taxon>Euthyneura</taxon>
        <taxon>Panpulmonata</taxon>
        <taxon>Sacoglossa</taxon>
        <taxon>Placobranchoidea</taxon>
        <taxon>Plakobranchidae</taxon>
        <taxon>Elysia</taxon>
    </lineage>
</organism>
<dbReference type="PRINTS" id="PR00320">
    <property type="entry name" value="GPROTEINBRPT"/>
</dbReference>
<dbReference type="GO" id="GO:0000776">
    <property type="term" value="C:kinetochore"/>
    <property type="evidence" value="ECO:0007669"/>
    <property type="project" value="UniProtKB-KW"/>
</dbReference>
<evidence type="ECO:0000256" key="5">
    <source>
        <dbReference type="ARBA" id="ARBA00022618"/>
    </source>
</evidence>
<evidence type="ECO:0000256" key="8">
    <source>
        <dbReference type="ARBA" id="ARBA00022829"/>
    </source>
</evidence>
<dbReference type="FunFam" id="2.130.10.10:FF:000047">
    <property type="entry name" value="Mitotic checkpoint protein bub3, putative"/>
    <property type="match status" value="1"/>
</dbReference>
<keyword evidence="9" id="KW-0995">Kinetochore</keyword>
<name>A0AAE0YYS6_9GAST</name>
<feature type="repeat" description="WD" evidence="16">
    <location>
        <begin position="266"/>
        <end position="291"/>
    </location>
</feature>
<dbReference type="Gene3D" id="2.130.10.10">
    <property type="entry name" value="YVTN repeat-like/Quinoprotein amine dehydrogenase"/>
    <property type="match status" value="1"/>
</dbReference>
<comment type="caution">
    <text evidence="17">The sequence shown here is derived from an EMBL/GenBank/DDBJ whole genome shotgun (WGS) entry which is preliminary data.</text>
</comment>
<dbReference type="InterPro" id="IPR020472">
    <property type="entry name" value="WD40_PAC1"/>
</dbReference>
<dbReference type="Proteomes" id="UP001283361">
    <property type="component" value="Unassembled WGS sequence"/>
</dbReference>
<evidence type="ECO:0000256" key="10">
    <source>
        <dbReference type="ARBA" id="ARBA00023242"/>
    </source>
</evidence>
<proteinExistence type="inferred from homology"/>
<keyword evidence="7" id="KW-0498">Mitosis</keyword>
<dbReference type="GO" id="GO:0051321">
    <property type="term" value="P:meiotic cell cycle"/>
    <property type="evidence" value="ECO:0007669"/>
    <property type="project" value="UniProtKB-KW"/>
</dbReference>
<dbReference type="GO" id="GO:0005634">
    <property type="term" value="C:nucleus"/>
    <property type="evidence" value="ECO:0007669"/>
    <property type="project" value="UniProtKB-SubCell"/>
</dbReference>
<evidence type="ECO:0000256" key="9">
    <source>
        <dbReference type="ARBA" id="ARBA00022838"/>
    </source>
</evidence>